<dbReference type="EMBL" id="JPXF01000062">
    <property type="protein sequence ID" value="KGJ72638.1"/>
    <property type="molecule type" value="Genomic_DNA"/>
</dbReference>
<reference evidence="2 4" key="1">
    <citation type="submission" date="2014-08" db="EMBL/GenBank/DDBJ databases">
        <authorList>
            <person name="Sisinthy S."/>
        </authorList>
    </citation>
    <scope>NUCLEOTIDE SEQUENCE [LARGE SCALE GENOMIC DNA]</scope>
    <source>
        <strain evidence="2 4">RuG17</strain>
    </source>
</reference>
<reference evidence="3 5" key="2">
    <citation type="submission" date="2020-08" db="EMBL/GenBank/DDBJ databases">
        <title>Sequencing the genomes of 1000 actinobacteria strains.</title>
        <authorList>
            <person name="Klenk H.-P."/>
        </authorList>
    </citation>
    <scope>NUCLEOTIDE SEQUENCE [LARGE SCALE GENOMIC DNA]</scope>
    <source>
        <strain evidence="3 5">DSM 21065</strain>
    </source>
</reference>
<protein>
    <submittedName>
        <fullName evidence="2">Integral membrane protein</fullName>
    </submittedName>
</protein>
<sequence length="254" mass="26412">MDGLRKPFFIAAIIVAALVVFAELGLSFFVINAAVIPPDAGAAQDLGVPAGVEAVNAANGSDPPGSGIAFLALIDGLVLFTVGMLGLSLVMPLRLYGRVQGIVTLVVSFLWVIMCFLLLIVGLIQLFLMIGLLVAVPFGTVVYLAIWGSFPEGAAAAVLGAILFLKIAFGVLLIVAQPRFLRVTGLVVLVLLSVVLQLVLGFIHGFLPGIVVAIGDQFWALVTGVVALVWALIMLIVSIPAIVKAIKASESATD</sequence>
<keyword evidence="1" id="KW-0472">Membrane</keyword>
<dbReference type="Proteomes" id="UP000561726">
    <property type="component" value="Unassembled WGS sequence"/>
</dbReference>
<dbReference type="Proteomes" id="UP000029864">
    <property type="component" value="Unassembled WGS sequence"/>
</dbReference>
<feature type="transmembrane region" description="Helical" evidence="1">
    <location>
        <begin position="7"/>
        <end position="31"/>
    </location>
</feature>
<accession>A0A099J5D7</accession>
<feature type="transmembrane region" description="Helical" evidence="1">
    <location>
        <begin position="218"/>
        <end position="243"/>
    </location>
</feature>
<gene>
    <name evidence="3" type="ORF">BJ997_002467</name>
    <name evidence="2" type="ORF">GY21_14110</name>
</gene>
<proteinExistence type="predicted"/>
<dbReference type="AlphaFoldDB" id="A0A099J5D7"/>
<keyword evidence="1" id="KW-0812">Transmembrane</keyword>
<feature type="transmembrane region" description="Helical" evidence="1">
    <location>
        <begin position="183"/>
        <end position="206"/>
    </location>
</feature>
<feature type="transmembrane region" description="Helical" evidence="1">
    <location>
        <begin position="155"/>
        <end position="176"/>
    </location>
</feature>
<name>A0A099J5D7_9MICO</name>
<dbReference type="OrthoDB" id="5109049at2"/>
<evidence type="ECO:0000313" key="5">
    <source>
        <dbReference type="Proteomes" id="UP000561726"/>
    </source>
</evidence>
<dbReference type="eggNOG" id="ENOG5031B2D">
    <property type="taxonomic scope" value="Bacteria"/>
</dbReference>
<evidence type="ECO:0000313" key="4">
    <source>
        <dbReference type="Proteomes" id="UP000029864"/>
    </source>
</evidence>
<feature type="transmembrane region" description="Helical" evidence="1">
    <location>
        <begin position="102"/>
        <end position="135"/>
    </location>
</feature>
<evidence type="ECO:0000313" key="2">
    <source>
        <dbReference type="EMBL" id="KGJ72638.1"/>
    </source>
</evidence>
<dbReference type="RefSeq" id="WP_035837443.1">
    <property type="nucleotide sequence ID" value="NZ_JACHBQ010000001.1"/>
</dbReference>
<dbReference type="EMBL" id="JACHBQ010000001">
    <property type="protein sequence ID" value="MBB5641919.1"/>
    <property type="molecule type" value="Genomic_DNA"/>
</dbReference>
<organism evidence="2 4">
    <name type="scientific">Cryobacterium roopkundense</name>
    <dbReference type="NCBI Taxonomy" id="1001240"/>
    <lineage>
        <taxon>Bacteria</taxon>
        <taxon>Bacillati</taxon>
        <taxon>Actinomycetota</taxon>
        <taxon>Actinomycetes</taxon>
        <taxon>Micrococcales</taxon>
        <taxon>Microbacteriaceae</taxon>
        <taxon>Cryobacterium</taxon>
    </lineage>
</organism>
<evidence type="ECO:0000313" key="3">
    <source>
        <dbReference type="EMBL" id="MBB5641919.1"/>
    </source>
</evidence>
<evidence type="ECO:0000256" key="1">
    <source>
        <dbReference type="SAM" id="Phobius"/>
    </source>
</evidence>
<feature type="transmembrane region" description="Helical" evidence="1">
    <location>
        <begin position="68"/>
        <end position="90"/>
    </location>
</feature>
<comment type="caution">
    <text evidence="2">The sequence shown here is derived from an EMBL/GenBank/DDBJ whole genome shotgun (WGS) entry which is preliminary data.</text>
</comment>
<keyword evidence="1" id="KW-1133">Transmembrane helix</keyword>
<keyword evidence="4" id="KW-1185">Reference proteome</keyword>